<dbReference type="RefSeq" id="WP_099437112.1">
    <property type="nucleotide sequence ID" value="NZ_CP024091.1"/>
</dbReference>
<dbReference type="PANTHER" id="PTHR43133">
    <property type="entry name" value="RNA POLYMERASE ECF-TYPE SIGMA FACTO"/>
    <property type="match status" value="1"/>
</dbReference>
<evidence type="ECO:0000256" key="1">
    <source>
        <dbReference type="ARBA" id="ARBA00010641"/>
    </source>
</evidence>
<keyword evidence="3" id="KW-0731">Sigma factor</keyword>
<name>A0A2D1U0L4_9SPHI</name>
<proteinExistence type="inferred from homology"/>
<dbReference type="Pfam" id="PF08281">
    <property type="entry name" value="Sigma70_r4_2"/>
    <property type="match status" value="1"/>
</dbReference>
<dbReference type="GO" id="GO:0006352">
    <property type="term" value="P:DNA-templated transcription initiation"/>
    <property type="evidence" value="ECO:0007669"/>
    <property type="project" value="InterPro"/>
</dbReference>
<evidence type="ECO:0000256" key="2">
    <source>
        <dbReference type="ARBA" id="ARBA00023015"/>
    </source>
</evidence>
<dbReference type="KEGG" id="pgs:CPT03_01085"/>
<protein>
    <submittedName>
        <fullName evidence="7">RNA polymerase</fullName>
    </submittedName>
</protein>
<evidence type="ECO:0000259" key="5">
    <source>
        <dbReference type="Pfam" id="PF04542"/>
    </source>
</evidence>
<dbReference type="SUPFAM" id="SSF88946">
    <property type="entry name" value="Sigma2 domain of RNA polymerase sigma factors"/>
    <property type="match status" value="1"/>
</dbReference>
<dbReference type="InterPro" id="IPR007627">
    <property type="entry name" value="RNA_pol_sigma70_r2"/>
</dbReference>
<feature type="domain" description="RNA polymerase sigma factor 70 region 4 type 2" evidence="6">
    <location>
        <begin position="119"/>
        <end position="171"/>
    </location>
</feature>
<dbReference type="GO" id="GO:0016987">
    <property type="term" value="F:sigma factor activity"/>
    <property type="evidence" value="ECO:0007669"/>
    <property type="project" value="UniProtKB-KW"/>
</dbReference>
<dbReference type="SUPFAM" id="SSF88659">
    <property type="entry name" value="Sigma3 and sigma4 domains of RNA polymerase sigma factors"/>
    <property type="match status" value="1"/>
</dbReference>
<dbReference type="EMBL" id="CP024091">
    <property type="protein sequence ID" value="ATP55158.1"/>
    <property type="molecule type" value="Genomic_DNA"/>
</dbReference>
<dbReference type="InterPro" id="IPR014284">
    <property type="entry name" value="RNA_pol_sigma-70_dom"/>
</dbReference>
<dbReference type="PANTHER" id="PTHR43133:SF46">
    <property type="entry name" value="RNA POLYMERASE SIGMA-70 FACTOR ECF SUBFAMILY"/>
    <property type="match status" value="1"/>
</dbReference>
<keyword evidence="4" id="KW-0804">Transcription</keyword>
<dbReference type="InterPro" id="IPR013325">
    <property type="entry name" value="RNA_pol_sigma_r2"/>
</dbReference>
<gene>
    <name evidence="7" type="ORF">CPT03_01085</name>
</gene>
<comment type="similarity">
    <text evidence="1">Belongs to the sigma-70 factor family. ECF subfamily.</text>
</comment>
<dbReference type="OrthoDB" id="663247at2"/>
<dbReference type="Gene3D" id="1.10.1740.10">
    <property type="match status" value="1"/>
</dbReference>
<dbReference type="Gene3D" id="1.10.10.10">
    <property type="entry name" value="Winged helix-like DNA-binding domain superfamily/Winged helix DNA-binding domain"/>
    <property type="match status" value="1"/>
</dbReference>
<dbReference type="NCBIfam" id="TIGR02937">
    <property type="entry name" value="sigma70-ECF"/>
    <property type="match status" value="1"/>
</dbReference>
<dbReference type="Proteomes" id="UP000223749">
    <property type="component" value="Chromosome"/>
</dbReference>
<dbReference type="InterPro" id="IPR013249">
    <property type="entry name" value="RNA_pol_sigma70_r4_t2"/>
</dbReference>
<organism evidence="7 8">
    <name type="scientific">Pedobacter ginsengisoli</name>
    <dbReference type="NCBI Taxonomy" id="363852"/>
    <lineage>
        <taxon>Bacteria</taxon>
        <taxon>Pseudomonadati</taxon>
        <taxon>Bacteroidota</taxon>
        <taxon>Sphingobacteriia</taxon>
        <taxon>Sphingobacteriales</taxon>
        <taxon>Sphingobacteriaceae</taxon>
        <taxon>Pedobacter</taxon>
    </lineage>
</organism>
<dbReference type="InterPro" id="IPR039425">
    <property type="entry name" value="RNA_pol_sigma-70-like"/>
</dbReference>
<feature type="domain" description="RNA polymerase sigma-70 region 2" evidence="5">
    <location>
        <begin position="25"/>
        <end position="89"/>
    </location>
</feature>
<dbReference type="CDD" id="cd06171">
    <property type="entry name" value="Sigma70_r4"/>
    <property type="match status" value="1"/>
</dbReference>
<dbReference type="AlphaFoldDB" id="A0A2D1U0L4"/>
<reference evidence="7 8" key="1">
    <citation type="submission" date="2017-10" db="EMBL/GenBank/DDBJ databases">
        <title>Whole genome of Pedobacter ginsengisoli T01R-27 isolated from tomato rhizosphere.</title>
        <authorList>
            <person name="Weon H.-Y."/>
            <person name="Lee S.A."/>
            <person name="Sang M.K."/>
            <person name="Song J."/>
        </authorList>
    </citation>
    <scope>NUCLEOTIDE SEQUENCE [LARGE SCALE GENOMIC DNA]</scope>
    <source>
        <strain evidence="7 8">T01R-27</strain>
    </source>
</reference>
<evidence type="ECO:0000313" key="7">
    <source>
        <dbReference type="EMBL" id="ATP55158.1"/>
    </source>
</evidence>
<dbReference type="GO" id="GO:0003677">
    <property type="term" value="F:DNA binding"/>
    <property type="evidence" value="ECO:0007669"/>
    <property type="project" value="InterPro"/>
</dbReference>
<sequence>MHEIDDHDILIDLIAGCDKAFSTVYHTYQNQAYTYLFRRTGSVTFAEELVQLSFIKLWKNATALNPTIALNIQLFRICRTVMIDEIRRLAVRKNTEMGYIDVVGEPAANNDALVKQLKDDIHSAISALPPARKKIFQLSRIEGYSHKEIAQMMSISTSTVEDHIGKALKLLRRKLKDSIYFFLF</sequence>
<keyword evidence="8" id="KW-1185">Reference proteome</keyword>
<evidence type="ECO:0000256" key="4">
    <source>
        <dbReference type="ARBA" id="ARBA00023163"/>
    </source>
</evidence>
<evidence type="ECO:0000313" key="8">
    <source>
        <dbReference type="Proteomes" id="UP000223749"/>
    </source>
</evidence>
<accession>A0A2D1U0L4</accession>
<evidence type="ECO:0000259" key="6">
    <source>
        <dbReference type="Pfam" id="PF08281"/>
    </source>
</evidence>
<evidence type="ECO:0000256" key="3">
    <source>
        <dbReference type="ARBA" id="ARBA00023082"/>
    </source>
</evidence>
<dbReference type="InterPro" id="IPR013324">
    <property type="entry name" value="RNA_pol_sigma_r3/r4-like"/>
</dbReference>
<keyword evidence="2" id="KW-0805">Transcription regulation</keyword>
<dbReference type="InterPro" id="IPR036388">
    <property type="entry name" value="WH-like_DNA-bd_sf"/>
</dbReference>
<dbReference type="Pfam" id="PF04542">
    <property type="entry name" value="Sigma70_r2"/>
    <property type="match status" value="1"/>
</dbReference>